<dbReference type="PROSITE" id="PS01047">
    <property type="entry name" value="HMA_1"/>
    <property type="match status" value="1"/>
</dbReference>
<protein>
    <submittedName>
        <fullName evidence="3">Heavy-metal-associated domain-containing protein</fullName>
    </submittedName>
</protein>
<proteinExistence type="predicted"/>
<dbReference type="RefSeq" id="WP_263994650.1">
    <property type="nucleotide sequence ID" value="NZ_JACKVK010000003.1"/>
</dbReference>
<dbReference type="FunFam" id="3.30.70.100:FF:000001">
    <property type="entry name" value="ATPase copper transporting beta"/>
    <property type="match status" value="1"/>
</dbReference>
<comment type="caution">
    <text evidence="3">The sequence shown here is derived from an EMBL/GenBank/DDBJ whole genome shotgun (WGS) entry which is preliminary data.</text>
</comment>
<reference evidence="3" key="2">
    <citation type="journal article" date="2022" name="BMC Genomics">
        <title>Comparative genome analysis of mycobacteria focusing on tRNA and non-coding RNA.</title>
        <authorList>
            <person name="Behra P.R.K."/>
            <person name="Pettersson B.M.F."/>
            <person name="Ramesh M."/>
            <person name="Das S."/>
            <person name="Dasgupta S."/>
            <person name="Kirsebom L.A."/>
        </authorList>
    </citation>
    <scope>NUCLEOTIDE SEQUENCE</scope>
    <source>
        <strain evidence="3">DSM 44838</strain>
    </source>
</reference>
<dbReference type="EMBL" id="JACKVK010000003">
    <property type="protein sequence ID" value="MCV7419870.1"/>
    <property type="molecule type" value="Genomic_DNA"/>
</dbReference>
<name>A0A9X3BSA6_9MYCO</name>
<dbReference type="InterPro" id="IPR006121">
    <property type="entry name" value="HMA_dom"/>
</dbReference>
<keyword evidence="4" id="KW-1185">Reference proteome</keyword>
<dbReference type="GO" id="GO:0046872">
    <property type="term" value="F:metal ion binding"/>
    <property type="evidence" value="ECO:0007669"/>
    <property type="project" value="UniProtKB-KW"/>
</dbReference>
<sequence length="68" mass="6759">MSVLFEVHGMSCAHCVAAITSAVTPLPGVTSVDVALAEGTVRVEGTPDVDAVTAAIEDAGYDATAVTP</sequence>
<reference evidence="3" key="1">
    <citation type="submission" date="2020-07" db="EMBL/GenBank/DDBJ databases">
        <authorList>
            <person name="Pettersson B.M.F."/>
            <person name="Behra P.R.K."/>
            <person name="Ramesh M."/>
            <person name="Das S."/>
            <person name="Dasgupta S."/>
            <person name="Kirsebom L.A."/>
        </authorList>
    </citation>
    <scope>NUCLEOTIDE SEQUENCE</scope>
    <source>
        <strain evidence="3">DSM 44838</strain>
    </source>
</reference>
<dbReference type="InterPro" id="IPR036163">
    <property type="entry name" value="HMA_dom_sf"/>
</dbReference>
<dbReference type="Gene3D" id="3.30.70.100">
    <property type="match status" value="1"/>
</dbReference>
<dbReference type="PROSITE" id="PS50846">
    <property type="entry name" value="HMA_2"/>
    <property type="match status" value="1"/>
</dbReference>
<evidence type="ECO:0000256" key="1">
    <source>
        <dbReference type="ARBA" id="ARBA00022723"/>
    </source>
</evidence>
<evidence type="ECO:0000313" key="3">
    <source>
        <dbReference type="EMBL" id="MCV7419870.1"/>
    </source>
</evidence>
<dbReference type="SUPFAM" id="SSF55008">
    <property type="entry name" value="HMA, heavy metal-associated domain"/>
    <property type="match status" value="1"/>
</dbReference>
<organism evidence="3 4">
    <name type="scientific">Mycobacterium yunnanensis</name>
    <dbReference type="NCBI Taxonomy" id="368477"/>
    <lineage>
        <taxon>Bacteria</taxon>
        <taxon>Bacillati</taxon>
        <taxon>Actinomycetota</taxon>
        <taxon>Actinomycetes</taxon>
        <taxon>Mycobacteriales</taxon>
        <taxon>Mycobacteriaceae</taxon>
        <taxon>Mycobacterium</taxon>
    </lineage>
</organism>
<dbReference type="CDD" id="cd00371">
    <property type="entry name" value="HMA"/>
    <property type="match status" value="1"/>
</dbReference>
<evidence type="ECO:0000313" key="4">
    <source>
        <dbReference type="Proteomes" id="UP001141629"/>
    </source>
</evidence>
<accession>A0A9X3BSA6</accession>
<dbReference type="AlphaFoldDB" id="A0A9X3BSA6"/>
<dbReference type="Pfam" id="PF00403">
    <property type="entry name" value="HMA"/>
    <property type="match status" value="1"/>
</dbReference>
<dbReference type="Proteomes" id="UP001141629">
    <property type="component" value="Unassembled WGS sequence"/>
</dbReference>
<keyword evidence="1" id="KW-0479">Metal-binding</keyword>
<feature type="domain" description="HMA" evidence="2">
    <location>
        <begin position="1"/>
        <end position="64"/>
    </location>
</feature>
<dbReference type="InterPro" id="IPR017969">
    <property type="entry name" value="Heavy-metal-associated_CS"/>
</dbReference>
<gene>
    <name evidence="3" type="ORF">H7K45_04890</name>
</gene>
<evidence type="ECO:0000259" key="2">
    <source>
        <dbReference type="PROSITE" id="PS50846"/>
    </source>
</evidence>